<dbReference type="InterPro" id="IPR041330">
    <property type="entry name" value="KN17_SH3"/>
</dbReference>
<proteinExistence type="inferred from homology"/>
<evidence type="ECO:0000313" key="4">
    <source>
        <dbReference type="EMBL" id="RZC36263.1"/>
    </source>
</evidence>
<dbReference type="InterPro" id="IPR014722">
    <property type="entry name" value="Rib_uL2_dom2"/>
</dbReference>
<dbReference type="InterPro" id="IPR041995">
    <property type="entry name" value="KOW_KIN17"/>
</dbReference>
<dbReference type="OrthoDB" id="10266249at2759"/>
<dbReference type="Pfam" id="PF25092">
    <property type="entry name" value="SH3_KIN17_C"/>
    <property type="match status" value="1"/>
</dbReference>
<dbReference type="SMART" id="SM00739">
    <property type="entry name" value="KOW"/>
    <property type="match status" value="1"/>
</dbReference>
<dbReference type="PANTHER" id="PTHR12805:SF0">
    <property type="entry name" value="DNA_RNA-BINDING PROTEIN KIN17"/>
    <property type="match status" value="1"/>
</dbReference>
<feature type="region of interest" description="Disordered" evidence="2">
    <location>
        <begin position="85"/>
        <end position="106"/>
    </location>
</feature>
<dbReference type="CDD" id="cd13155">
    <property type="entry name" value="KOW_KIN17"/>
    <property type="match status" value="1"/>
</dbReference>
<dbReference type="FunFam" id="2.30.30.30:FF:000021">
    <property type="entry name" value="DNA/RNA-binding protein KIN17, putative"/>
    <property type="match status" value="1"/>
</dbReference>
<dbReference type="PANTHER" id="PTHR12805">
    <property type="entry name" value="KIN17 KIN, ANTIGENIC DETERMINANT OF RECA PROTEIN HOMOLOG"/>
    <property type="match status" value="1"/>
</dbReference>
<evidence type="ECO:0000313" key="5">
    <source>
        <dbReference type="Proteomes" id="UP000292052"/>
    </source>
</evidence>
<dbReference type="Pfam" id="PF18131">
    <property type="entry name" value="KN17_SH3"/>
    <property type="match status" value="1"/>
</dbReference>
<dbReference type="GO" id="GO:0005634">
    <property type="term" value="C:nucleus"/>
    <property type="evidence" value="ECO:0007669"/>
    <property type="project" value="TreeGrafter"/>
</dbReference>
<dbReference type="GO" id="GO:0006260">
    <property type="term" value="P:DNA replication"/>
    <property type="evidence" value="ECO:0007669"/>
    <property type="project" value="TreeGrafter"/>
</dbReference>
<dbReference type="STRING" id="1661398.A0A482VUF0"/>
<name>A0A482VUF0_ASBVE</name>
<evidence type="ECO:0000256" key="1">
    <source>
        <dbReference type="ARBA" id="ARBA00008517"/>
    </source>
</evidence>
<evidence type="ECO:0000256" key="2">
    <source>
        <dbReference type="SAM" id="MobiDB-lite"/>
    </source>
</evidence>
<evidence type="ECO:0000259" key="3">
    <source>
        <dbReference type="SMART" id="SM00739"/>
    </source>
</evidence>
<feature type="compositionally biased region" description="Basic and acidic residues" evidence="2">
    <location>
        <begin position="1"/>
        <end position="19"/>
    </location>
</feature>
<comment type="similarity">
    <text evidence="1">Belongs to the KIN17 family.</text>
</comment>
<dbReference type="EMBL" id="QDEB01063684">
    <property type="protein sequence ID" value="RZC36263.1"/>
    <property type="molecule type" value="Genomic_DNA"/>
</dbReference>
<feature type="domain" description="KOW" evidence="3">
    <location>
        <begin position="185"/>
        <end position="212"/>
    </location>
</feature>
<dbReference type="Gene3D" id="2.30.30.140">
    <property type="match status" value="1"/>
</dbReference>
<reference evidence="4 5" key="1">
    <citation type="submission" date="2017-03" db="EMBL/GenBank/DDBJ databases">
        <title>Genome of the blue death feigning beetle - Asbolus verrucosus.</title>
        <authorList>
            <person name="Rider S.D."/>
        </authorList>
    </citation>
    <scope>NUCLEOTIDE SEQUENCE [LARGE SCALE GENOMIC DNA]</scope>
    <source>
        <strain evidence="4">Butters</strain>
        <tissue evidence="4">Head and leg muscle</tissue>
    </source>
</reference>
<dbReference type="Gene3D" id="2.30.30.30">
    <property type="match status" value="1"/>
</dbReference>
<protein>
    <recommendedName>
        <fullName evidence="3">KOW domain-containing protein</fullName>
    </recommendedName>
</protein>
<dbReference type="InterPro" id="IPR005824">
    <property type="entry name" value="KOW"/>
</dbReference>
<gene>
    <name evidence="4" type="ORF">BDFB_014201</name>
</gene>
<dbReference type="InterPro" id="IPR037321">
    <property type="entry name" value="KIN17-like"/>
</dbReference>
<dbReference type="GO" id="GO:0006974">
    <property type="term" value="P:DNA damage response"/>
    <property type="evidence" value="ECO:0007669"/>
    <property type="project" value="TreeGrafter"/>
</dbReference>
<dbReference type="Proteomes" id="UP000292052">
    <property type="component" value="Unassembled WGS sequence"/>
</dbReference>
<keyword evidence="5" id="KW-1185">Reference proteome</keyword>
<feature type="region of interest" description="Disordered" evidence="2">
    <location>
        <begin position="1"/>
        <end position="22"/>
    </location>
</feature>
<accession>A0A482VUF0</accession>
<sequence length="246" mass="28352">DPETIAREEKKNKKLKMDKDDEERTLEFVEKQVRLAQERGRTKEEPIYTELVRENEEEKLKLDLKLESTQKKEVKPTVFAQIKRSIDDGASTSSSTKKSKTENRKKTALDEIKELEEIKKEKNNRKDYWITEGIVVKVITKSLGDEYYKQKGVIREIPSKYVAIVKLLESGRKLKLDQEHLETVIPALGKLVKVVNGAYRGEIATLLSIDEKNYCVDIKIASGLLMGRAVSGVQYEDICKLYEEEQ</sequence>
<dbReference type="AlphaFoldDB" id="A0A482VUF0"/>
<organism evidence="4 5">
    <name type="scientific">Asbolus verrucosus</name>
    <name type="common">Desert ironclad beetle</name>
    <dbReference type="NCBI Taxonomy" id="1661398"/>
    <lineage>
        <taxon>Eukaryota</taxon>
        <taxon>Metazoa</taxon>
        <taxon>Ecdysozoa</taxon>
        <taxon>Arthropoda</taxon>
        <taxon>Hexapoda</taxon>
        <taxon>Insecta</taxon>
        <taxon>Pterygota</taxon>
        <taxon>Neoptera</taxon>
        <taxon>Endopterygota</taxon>
        <taxon>Coleoptera</taxon>
        <taxon>Polyphaga</taxon>
        <taxon>Cucujiformia</taxon>
        <taxon>Tenebrionidae</taxon>
        <taxon>Pimeliinae</taxon>
        <taxon>Asbolus</taxon>
    </lineage>
</organism>
<feature type="non-terminal residue" evidence="4">
    <location>
        <position position="1"/>
    </location>
</feature>
<dbReference type="GO" id="GO:0003690">
    <property type="term" value="F:double-stranded DNA binding"/>
    <property type="evidence" value="ECO:0007669"/>
    <property type="project" value="TreeGrafter"/>
</dbReference>
<comment type="caution">
    <text evidence="4">The sequence shown here is derived from an EMBL/GenBank/DDBJ whole genome shotgun (WGS) entry which is preliminary data.</text>
</comment>